<dbReference type="GO" id="GO:0016324">
    <property type="term" value="C:apical plasma membrane"/>
    <property type="evidence" value="ECO:0007669"/>
    <property type="project" value="TreeGrafter"/>
</dbReference>
<keyword evidence="10" id="KW-1185">Reference proteome</keyword>
<comment type="similarity">
    <text evidence="2">Belongs to the prominin family.</text>
</comment>
<dbReference type="Pfam" id="PF05478">
    <property type="entry name" value="Prominin"/>
    <property type="match status" value="1"/>
</dbReference>
<dbReference type="OrthoDB" id="6229420at2759"/>
<organism evidence="9 10">
    <name type="scientific">Phrynocephalus forsythii</name>
    <dbReference type="NCBI Taxonomy" id="171643"/>
    <lineage>
        <taxon>Eukaryota</taxon>
        <taxon>Metazoa</taxon>
        <taxon>Chordata</taxon>
        <taxon>Craniata</taxon>
        <taxon>Vertebrata</taxon>
        <taxon>Euteleostomi</taxon>
        <taxon>Lepidosauria</taxon>
        <taxon>Squamata</taxon>
        <taxon>Bifurcata</taxon>
        <taxon>Unidentata</taxon>
        <taxon>Episquamata</taxon>
        <taxon>Toxicofera</taxon>
        <taxon>Iguania</taxon>
        <taxon>Acrodonta</taxon>
        <taxon>Agamidae</taxon>
        <taxon>Agaminae</taxon>
        <taxon>Phrynocephalus</taxon>
    </lineage>
</organism>
<feature type="transmembrane region" description="Helical" evidence="8">
    <location>
        <begin position="389"/>
        <end position="415"/>
    </location>
</feature>
<keyword evidence="4 8" id="KW-1133">Transmembrane helix</keyword>
<dbReference type="InterPro" id="IPR008795">
    <property type="entry name" value="Prominin"/>
</dbReference>
<dbReference type="GO" id="GO:0015485">
    <property type="term" value="F:cholesterol binding"/>
    <property type="evidence" value="ECO:0007669"/>
    <property type="project" value="TreeGrafter"/>
</dbReference>
<dbReference type="GO" id="GO:0031528">
    <property type="term" value="C:microvillus membrane"/>
    <property type="evidence" value="ECO:0007669"/>
    <property type="project" value="UniProtKB-SubCell"/>
</dbReference>
<dbReference type="GO" id="GO:0009986">
    <property type="term" value="C:cell surface"/>
    <property type="evidence" value="ECO:0007669"/>
    <property type="project" value="TreeGrafter"/>
</dbReference>
<keyword evidence="6" id="KW-0325">Glycoprotein</keyword>
<evidence type="ECO:0000313" key="10">
    <source>
        <dbReference type="Proteomes" id="UP001142489"/>
    </source>
</evidence>
<dbReference type="PANTHER" id="PTHR22730:SF4">
    <property type="entry name" value="PROMININ-1-A-LIKE"/>
    <property type="match status" value="1"/>
</dbReference>
<comment type="caution">
    <text evidence="9">The sequence shown here is derived from an EMBL/GenBank/DDBJ whole genome shotgun (WGS) entry which is preliminary data.</text>
</comment>
<dbReference type="GO" id="GO:0071914">
    <property type="term" value="C:prominosome"/>
    <property type="evidence" value="ECO:0007669"/>
    <property type="project" value="TreeGrafter"/>
</dbReference>
<dbReference type="Proteomes" id="UP001142489">
    <property type="component" value="Unassembled WGS sequence"/>
</dbReference>
<comment type="subcellular location">
    <subcellularLocation>
        <location evidence="1">Cell projection</location>
        <location evidence="1">Microvillus membrane</location>
        <topology evidence="1">Multi-pass membrane protein</topology>
    </subcellularLocation>
</comment>
<keyword evidence="7" id="KW-0175">Coiled coil</keyword>
<sequence>MSLPTITPPAYQPQPTNSSGGLQGLINMVHSFLGLVQPNTFPGDTITRLIKREVDIQDTAFHKEVLTYEAGFLVCAAIGLLFIFLVPLVGLCFCCCRCCGRCGGFLYQKQTKHTDCKRQAFFASVLVVTIILLAGDICAYLSNQRITQSVDRSFSIFNSSMSNVETYLESIPQEIDEMLETSSVPLNEANSSLLNIGATLGEKIMVQLGGAAEKALNTAEQLIGETVTAKQELENVNKSGHRLQELQKELSKNLTTLRDEISASLKKCGKPCQSVSVENLTMGANFSMVPDVTHPLNLLTDVISSDTNATIAEARKTLREIPEKVNEQTKRVMSDAQSQLHDVKQRIDDIRGNLSVLDALKNLSRFTEDLVKKASTFEPDVVTYDSYRWIVGVVLCCLVLLIVVLNVLGLLCGALGLDPQEIPTSRSCLSNSGGLFLMASVGFSFIFAWLLMLLVLLTFLIGGNAYTLVCRPWASGHLLEFLSTPGLFPEFNLTRLLQLKNSDVTLSSLYRNCENNAPLWSTLHLDDTVSLDEILNISKYTSDIDATLKKINISVGSTVLLSEEQKSVIQSLSKMDGPTHMDFDIIMEQLNKMGQDLSALAKQLDSLAEGATDGNRTELRHQADELKRIQNWVNDTFPPEIQILSTSIQSLQNSMPLILELTNSTLLQVEKAQAFMKEKTEEVVHNESSTFVRSVLGFFESYLDWVKNNVKKVVGRCGPVAWVVDNVNTVFCSYFVDSLNAFWFSLGWCTIFLLPSIILAVRLAKFYRRMHADDFYEDDATETMELSRQSMFKMPRAELRK</sequence>
<evidence type="ECO:0000256" key="6">
    <source>
        <dbReference type="ARBA" id="ARBA00023180"/>
    </source>
</evidence>
<proteinExistence type="inferred from homology"/>
<dbReference type="AlphaFoldDB" id="A0A9Q0XSL9"/>
<accession>A0A9Q0XSL9</accession>
<keyword evidence="3 8" id="KW-0812">Transmembrane</keyword>
<evidence type="ECO:0000256" key="7">
    <source>
        <dbReference type="SAM" id="Coils"/>
    </source>
</evidence>
<feature type="transmembrane region" description="Helical" evidence="8">
    <location>
        <begin position="120"/>
        <end position="142"/>
    </location>
</feature>
<feature type="transmembrane region" description="Helical" evidence="8">
    <location>
        <begin position="741"/>
        <end position="761"/>
    </location>
</feature>
<keyword evidence="5 8" id="KW-0472">Membrane</keyword>
<dbReference type="GO" id="GO:0005929">
    <property type="term" value="C:cilium"/>
    <property type="evidence" value="ECO:0007669"/>
    <property type="project" value="TreeGrafter"/>
</dbReference>
<evidence type="ECO:0000256" key="4">
    <source>
        <dbReference type="ARBA" id="ARBA00022989"/>
    </source>
</evidence>
<feature type="coiled-coil region" evidence="7">
    <location>
        <begin position="326"/>
        <end position="353"/>
    </location>
</feature>
<feature type="transmembrane region" description="Helical" evidence="8">
    <location>
        <begin position="435"/>
        <end position="461"/>
    </location>
</feature>
<evidence type="ECO:0000313" key="9">
    <source>
        <dbReference type="EMBL" id="KAJ7325118.1"/>
    </source>
</evidence>
<evidence type="ECO:0008006" key="11">
    <source>
        <dbReference type="Google" id="ProtNLM"/>
    </source>
</evidence>
<name>A0A9Q0XSL9_9SAUR</name>
<reference evidence="9" key="1">
    <citation type="journal article" date="2023" name="DNA Res.">
        <title>Chromosome-level genome assembly of Phrynocephalus forsythii using third-generation DNA sequencing and Hi-C analysis.</title>
        <authorList>
            <person name="Qi Y."/>
            <person name="Zhao W."/>
            <person name="Zhao Y."/>
            <person name="Niu C."/>
            <person name="Cao S."/>
            <person name="Zhang Y."/>
        </authorList>
    </citation>
    <scope>NUCLEOTIDE SEQUENCE</scope>
    <source>
        <tissue evidence="9">Muscle</tissue>
    </source>
</reference>
<dbReference type="EMBL" id="JAPFRF010000008">
    <property type="protein sequence ID" value="KAJ7325118.1"/>
    <property type="molecule type" value="Genomic_DNA"/>
</dbReference>
<evidence type="ECO:0000256" key="1">
    <source>
        <dbReference type="ARBA" id="ARBA00004475"/>
    </source>
</evidence>
<feature type="transmembrane region" description="Helical" evidence="8">
    <location>
        <begin position="70"/>
        <end position="99"/>
    </location>
</feature>
<evidence type="ECO:0000256" key="5">
    <source>
        <dbReference type="ARBA" id="ARBA00023136"/>
    </source>
</evidence>
<dbReference type="PANTHER" id="PTHR22730">
    <property type="entry name" value="PROMININ PROM PROTEIN"/>
    <property type="match status" value="1"/>
</dbReference>
<evidence type="ECO:0000256" key="8">
    <source>
        <dbReference type="SAM" id="Phobius"/>
    </source>
</evidence>
<gene>
    <name evidence="9" type="ORF">JRQ81_018138</name>
</gene>
<protein>
    <recommendedName>
        <fullName evidence="11">Prominin-1-A-like</fullName>
    </recommendedName>
</protein>
<evidence type="ECO:0000256" key="3">
    <source>
        <dbReference type="ARBA" id="ARBA00022692"/>
    </source>
</evidence>
<evidence type="ECO:0000256" key="2">
    <source>
        <dbReference type="ARBA" id="ARBA00006058"/>
    </source>
</evidence>